<organism evidence="1 2">
    <name type="scientific">Paenibacillus nasutitermitis</name>
    <dbReference type="NCBI Taxonomy" id="1652958"/>
    <lineage>
        <taxon>Bacteria</taxon>
        <taxon>Bacillati</taxon>
        <taxon>Bacillota</taxon>
        <taxon>Bacilli</taxon>
        <taxon>Bacillales</taxon>
        <taxon>Paenibacillaceae</taxon>
        <taxon>Paenibacillus</taxon>
    </lineage>
</organism>
<protein>
    <submittedName>
        <fullName evidence="1">Uncharacterized protein</fullName>
    </submittedName>
</protein>
<dbReference type="EMBL" id="BMHP01000006">
    <property type="protein sequence ID" value="GGD93094.1"/>
    <property type="molecule type" value="Genomic_DNA"/>
</dbReference>
<name>A0A917E1P7_9BACL</name>
<reference evidence="1" key="2">
    <citation type="submission" date="2020-09" db="EMBL/GenBank/DDBJ databases">
        <authorList>
            <person name="Sun Q."/>
            <person name="Zhou Y."/>
        </authorList>
    </citation>
    <scope>NUCLEOTIDE SEQUENCE</scope>
    <source>
        <strain evidence="1">CGMCC 1.15178</strain>
    </source>
</reference>
<accession>A0A917E1P7</accession>
<evidence type="ECO:0000313" key="1">
    <source>
        <dbReference type="EMBL" id="GGD93094.1"/>
    </source>
</evidence>
<dbReference type="AlphaFoldDB" id="A0A917E1P7"/>
<evidence type="ECO:0000313" key="2">
    <source>
        <dbReference type="Proteomes" id="UP000612456"/>
    </source>
</evidence>
<gene>
    <name evidence="1" type="ORF">GCM10010911_59610</name>
</gene>
<sequence>MLDYGRGVKGMQLWLFAGFSDWLFSLVACNGPESSTKNYNGIDLMWK</sequence>
<dbReference type="Proteomes" id="UP000612456">
    <property type="component" value="Unassembled WGS sequence"/>
</dbReference>
<keyword evidence="2" id="KW-1185">Reference proteome</keyword>
<reference evidence="1" key="1">
    <citation type="journal article" date="2014" name="Int. J. Syst. Evol. Microbiol.">
        <title>Complete genome sequence of Corynebacterium casei LMG S-19264T (=DSM 44701T), isolated from a smear-ripened cheese.</title>
        <authorList>
            <consortium name="US DOE Joint Genome Institute (JGI-PGF)"/>
            <person name="Walter F."/>
            <person name="Albersmeier A."/>
            <person name="Kalinowski J."/>
            <person name="Ruckert C."/>
        </authorList>
    </citation>
    <scope>NUCLEOTIDE SEQUENCE</scope>
    <source>
        <strain evidence="1">CGMCC 1.15178</strain>
    </source>
</reference>
<comment type="caution">
    <text evidence="1">The sequence shown here is derived from an EMBL/GenBank/DDBJ whole genome shotgun (WGS) entry which is preliminary data.</text>
</comment>
<proteinExistence type="predicted"/>